<feature type="transmembrane region" description="Helical" evidence="1">
    <location>
        <begin position="205"/>
        <end position="228"/>
    </location>
</feature>
<evidence type="ECO:0000313" key="3">
    <source>
        <dbReference type="EMBL" id="KAH8694205.1"/>
    </source>
</evidence>
<accession>A0AAD4KNE3</accession>
<evidence type="ECO:0000256" key="1">
    <source>
        <dbReference type="SAM" id="Phobius"/>
    </source>
</evidence>
<dbReference type="Proteomes" id="UP001201262">
    <property type="component" value="Unassembled WGS sequence"/>
</dbReference>
<reference evidence="3" key="1">
    <citation type="submission" date="2021-12" db="EMBL/GenBank/DDBJ databases">
        <title>Convergent genome expansion in fungi linked to evolution of root-endophyte symbiosis.</title>
        <authorList>
            <consortium name="DOE Joint Genome Institute"/>
            <person name="Ke Y.-H."/>
            <person name="Bonito G."/>
            <person name="Liao H.-L."/>
            <person name="Looney B."/>
            <person name="Rojas-Flechas A."/>
            <person name="Nash J."/>
            <person name="Hameed K."/>
            <person name="Schadt C."/>
            <person name="Martin F."/>
            <person name="Crous P.W."/>
            <person name="Miettinen O."/>
            <person name="Magnuson J.K."/>
            <person name="Labbe J."/>
            <person name="Jacobson D."/>
            <person name="Doktycz M.J."/>
            <person name="Veneault-Fourrey C."/>
            <person name="Kuo A."/>
            <person name="Mondo S."/>
            <person name="Calhoun S."/>
            <person name="Riley R."/>
            <person name="Ohm R."/>
            <person name="LaButti K."/>
            <person name="Andreopoulos B."/>
            <person name="Pangilinan J."/>
            <person name="Nolan M."/>
            <person name="Tritt A."/>
            <person name="Clum A."/>
            <person name="Lipzen A."/>
            <person name="Daum C."/>
            <person name="Barry K."/>
            <person name="Grigoriev I.V."/>
            <person name="Vilgalys R."/>
        </authorList>
    </citation>
    <scope>NUCLEOTIDE SEQUENCE</scope>
    <source>
        <strain evidence="3">PMI_201</strain>
    </source>
</reference>
<evidence type="ECO:0000313" key="4">
    <source>
        <dbReference type="Proteomes" id="UP001201262"/>
    </source>
</evidence>
<dbReference type="RefSeq" id="XP_046069875.1">
    <property type="nucleotide sequence ID" value="XM_046209984.1"/>
</dbReference>
<keyword evidence="1" id="KW-1133">Transmembrane helix</keyword>
<feature type="transmembrane region" description="Helical" evidence="1">
    <location>
        <begin position="240"/>
        <end position="261"/>
    </location>
</feature>
<protein>
    <submittedName>
        <fullName evidence="3">Frag1/DRAM/Sfk1</fullName>
    </submittedName>
</protein>
<organism evidence="3 4">
    <name type="scientific">Talaromyces proteolyticus</name>
    <dbReference type="NCBI Taxonomy" id="1131652"/>
    <lineage>
        <taxon>Eukaryota</taxon>
        <taxon>Fungi</taxon>
        <taxon>Dikarya</taxon>
        <taxon>Ascomycota</taxon>
        <taxon>Pezizomycotina</taxon>
        <taxon>Eurotiomycetes</taxon>
        <taxon>Eurotiomycetidae</taxon>
        <taxon>Eurotiales</taxon>
        <taxon>Trichocomaceae</taxon>
        <taxon>Talaromyces</taxon>
        <taxon>Talaromyces sect. Bacilispori</taxon>
    </lineage>
</organism>
<comment type="caution">
    <text evidence="3">The sequence shown here is derived from an EMBL/GenBank/DDBJ whole genome shotgun (WGS) entry which is preliminary data.</text>
</comment>
<evidence type="ECO:0000259" key="2">
    <source>
        <dbReference type="Pfam" id="PF10277"/>
    </source>
</evidence>
<dbReference type="GeneID" id="70240271"/>
<sequence>MKNDLQLLWQPAIIFPTITVISWLAMLAVLFGSWYTSGEPRYVSEEDTQTIAFISDIGAQNLKPVFIACSTLAMSTYLPTIALYFYFLSPTHPHTGNRKSSPLSTLTRIGIPFLSSFFSLIGAVALILLTIFDTARFGVVHRRLLPASILSHILGCSLLCGWTFIRLHQHRQNTSLNGPGGILSGDKFTVELYALAPIPISMASLVIKSIVVAFEFGLVVLFATMTWWLKTFDTAAVMEWTVVLMFAGYMACQAVDMWMIIRTQNARIEVENEEPPIGIAI</sequence>
<feature type="transmembrane region" description="Helical" evidence="1">
    <location>
        <begin position="65"/>
        <end position="88"/>
    </location>
</feature>
<dbReference type="EMBL" id="JAJTJA010000009">
    <property type="protein sequence ID" value="KAH8694205.1"/>
    <property type="molecule type" value="Genomic_DNA"/>
</dbReference>
<keyword evidence="4" id="KW-1185">Reference proteome</keyword>
<feature type="transmembrane region" description="Helical" evidence="1">
    <location>
        <begin position="12"/>
        <end position="35"/>
    </location>
</feature>
<proteinExistence type="predicted"/>
<feature type="transmembrane region" description="Helical" evidence="1">
    <location>
        <begin position="144"/>
        <end position="165"/>
    </location>
</feature>
<keyword evidence="1" id="KW-0812">Transmembrane</keyword>
<gene>
    <name evidence="3" type="ORF">BGW36DRAFT_217908</name>
</gene>
<feature type="transmembrane region" description="Helical" evidence="1">
    <location>
        <begin position="109"/>
        <end position="132"/>
    </location>
</feature>
<dbReference type="InterPro" id="IPR019402">
    <property type="entry name" value="CWH43_N"/>
</dbReference>
<dbReference type="AlphaFoldDB" id="A0AAD4KNE3"/>
<dbReference type="Pfam" id="PF10277">
    <property type="entry name" value="Frag1"/>
    <property type="match status" value="1"/>
</dbReference>
<keyword evidence="1" id="KW-0472">Membrane</keyword>
<name>A0AAD4KNE3_9EURO</name>
<feature type="domain" description="CWH43-like N-terminal" evidence="2">
    <location>
        <begin position="13"/>
        <end position="259"/>
    </location>
</feature>